<sequence length="135" mass="15695">MFYQVRPCTPEHEWGLADFECDCGNSFRATGLMNETTRICLRCNAYVYPARIIPPSENLERRPRRAPMRQFLQLHEDQRILREVYYPSPRHLSTGSTVPTCLTQGDLQERYNFPIVLPVIREEQGGSDDDDNDSN</sequence>
<dbReference type="EMBL" id="PZQS01000009">
    <property type="protein sequence ID" value="PVD25268.1"/>
    <property type="molecule type" value="Genomic_DNA"/>
</dbReference>
<proteinExistence type="inferred from homology"/>
<keyword evidence="6" id="KW-0539">Nucleus</keyword>
<dbReference type="OrthoDB" id="9423182at2759"/>
<dbReference type="PANTHER" id="PTHR16135:SF2">
    <property type="entry name" value="SHIFTLESS ANTIVIRAL INHIBITOR OF RIBOSOMAL FRAMESHIFTING PROTEIN"/>
    <property type="match status" value="1"/>
</dbReference>
<evidence type="ECO:0000256" key="6">
    <source>
        <dbReference type="ARBA" id="ARBA00023242"/>
    </source>
</evidence>
<evidence type="ECO:0000256" key="3">
    <source>
        <dbReference type="ARBA" id="ARBA00005469"/>
    </source>
</evidence>
<dbReference type="PANTHER" id="PTHR16135">
    <property type="entry name" value="REPRESSOR OF YIELD OF DENV PROTEIN"/>
    <property type="match status" value="1"/>
</dbReference>
<dbReference type="GO" id="GO:0036464">
    <property type="term" value="C:cytoplasmic ribonucleoprotein granule"/>
    <property type="evidence" value="ECO:0007669"/>
    <property type="project" value="UniProtKB-SubCell"/>
</dbReference>
<comment type="similarity">
    <text evidence="3">Belongs to the SHFL family.</text>
</comment>
<reference evidence="7 8" key="1">
    <citation type="submission" date="2018-04" db="EMBL/GenBank/DDBJ databases">
        <title>The genome of golden apple snail Pomacea canaliculata provides insight into stress tolerance and invasive adaptation.</title>
        <authorList>
            <person name="Liu C."/>
            <person name="Liu B."/>
            <person name="Ren Y."/>
            <person name="Zhang Y."/>
            <person name="Wang H."/>
            <person name="Li S."/>
            <person name="Jiang F."/>
            <person name="Yin L."/>
            <person name="Zhang G."/>
            <person name="Qian W."/>
            <person name="Fan W."/>
        </authorList>
    </citation>
    <scope>NUCLEOTIDE SEQUENCE [LARGE SCALE GENOMIC DNA]</scope>
    <source>
        <strain evidence="7">SZHN2017</strain>
        <tissue evidence="7">Muscle</tissue>
    </source>
</reference>
<evidence type="ECO:0000256" key="1">
    <source>
        <dbReference type="ARBA" id="ARBA00004123"/>
    </source>
</evidence>
<evidence type="ECO:0000313" key="8">
    <source>
        <dbReference type="Proteomes" id="UP000245119"/>
    </source>
</evidence>
<evidence type="ECO:0000256" key="2">
    <source>
        <dbReference type="ARBA" id="ARBA00004331"/>
    </source>
</evidence>
<dbReference type="GO" id="GO:1990825">
    <property type="term" value="F:sequence-specific mRNA binding"/>
    <property type="evidence" value="ECO:0007669"/>
    <property type="project" value="TreeGrafter"/>
</dbReference>
<evidence type="ECO:0000256" key="4">
    <source>
        <dbReference type="ARBA" id="ARBA00022490"/>
    </source>
</evidence>
<keyword evidence="4" id="KW-0963">Cytoplasm</keyword>
<keyword evidence="5" id="KW-0694">RNA-binding</keyword>
<dbReference type="GO" id="GO:0005634">
    <property type="term" value="C:nucleus"/>
    <property type="evidence" value="ECO:0007669"/>
    <property type="project" value="UniProtKB-SubCell"/>
</dbReference>
<dbReference type="AlphaFoldDB" id="A0A2T7NVR7"/>
<accession>A0A2T7NVR7</accession>
<dbReference type="InterPro" id="IPR026795">
    <property type="entry name" value="SHFL"/>
</dbReference>
<dbReference type="GO" id="GO:0075523">
    <property type="term" value="P:viral translational frameshifting"/>
    <property type="evidence" value="ECO:0007669"/>
    <property type="project" value="TreeGrafter"/>
</dbReference>
<organism evidence="7 8">
    <name type="scientific">Pomacea canaliculata</name>
    <name type="common">Golden apple snail</name>
    <dbReference type="NCBI Taxonomy" id="400727"/>
    <lineage>
        <taxon>Eukaryota</taxon>
        <taxon>Metazoa</taxon>
        <taxon>Spiralia</taxon>
        <taxon>Lophotrochozoa</taxon>
        <taxon>Mollusca</taxon>
        <taxon>Gastropoda</taxon>
        <taxon>Caenogastropoda</taxon>
        <taxon>Architaenioglossa</taxon>
        <taxon>Ampullarioidea</taxon>
        <taxon>Ampullariidae</taxon>
        <taxon>Pomacea</taxon>
    </lineage>
</organism>
<protein>
    <submittedName>
        <fullName evidence="7">Uncharacterized protein</fullName>
    </submittedName>
</protein>
<dbReference type="Proteomes" id="UP000245119">
    <property type="component" value="Linkage Group LG9"/>
</dbReference>
<keyword evidence="8" id="KW-1185">Reference proteome</keyword>
<name>A0A2T7NVR7_POMCA</name>
<comment type="subcellular location">
    <subcellularLocation>
        <location evidence="2">Cytoplasm</location>
        <location evidence="2">Cytoplasmic ribonucleoprotein granule</location>
    </subcellularLocation>
    <subcellularLocation>
        <location evidence="1">Nucleus</location>
    </subcellularLocation>
</comment>
<dbReference type="GO" id="GO:0043022">
    <property type="term" value="F:ribosome binding"/>
    <property type="evidence" value="ECO:0007669"/>
    <property type="project" value="TreeGrafter"/>
</dbReference>
<evidence type="ECO:0000256" key="5">
    <source>
        <dbReference type="ARBA" id="ARBA00022884"/>
    </source>
</evidence>
<gene>
    <name evidence="7" type="ORF">C0Q70_15766</name>
</gene>
<dbReference type="GO" id="GO:0045087">
    <property type="term" value="P:innate immune response"/>
    <property type="evidence" value="ECO:0007669"/>
    <property type="project" value="TreeGrafter"/>
</dbReference>
<evidence type="ECO:0000313" key="7">
    <source>
        <dbReference type="EMBL" id="PVD25268.1"/>
    </source>
</evidence>
<dbReference type="Pfam" id="PF15135">
    <property type="entry name" value="UPF0515"/>
    <property type="match status" value="1"/>
</dbReference>
<comment type="caution">
    <text evidence="7">The sequence shown here is derived from an EMBL/GenBank/DDBJ whole genome shotgun (WGS) entry which is preliminary data.</text>
</comment>